<dbReference type="EMBL" id="JARGDH010000005">
    <property type="protein sequence ID" value="KAL0267517.1"/>
    <property type="molecule type" value="Genomic_DNA"/>
</dbReference>
<evidence type="ECO:0000256" key="1">
    <source>
        <dbReference type="ARBA" id="ARBA00004123"/>
    </source>
</evidence>
<dbReference type="Pfam" id="PF13894">
    <property type="entry name" value="zf-C2H2_4"/>
    <property type="match status" value="1"/>
</dbReference>
<evidence type="ECO:0000259" key="11">
    <source>
        <dbReference type="PROSITE" id="PS50157"/>
    </source>
</evidence>
<feature type="domain" description="C2H2-type" evidence="11">
    <location>
        <begin position="634"/>
        <end position="662"/>
    </location>
</feature>
<dbReference type="GO" id="GO:0010468">
    <property type="term" value="P:regulation of gene expression"/>
    <property type="evidence" value="ECO:0007669"/>
    <property type="project" value="TreeGrafter"/>
</dbReference>
<dbReference type="GO" id="GO:0008170">
    <property type="term" value="F:N-methyltransferase activity"/>
    <property type="evidence" value="ECO:0007669"/>
    <property type="project" value="UniProtKB-ARBA"/>
</dbReference>
<dbReference type="PROSITE" id="PS00028">
    <property type="entry name" value="ZINC_FINGER_C2H2_1"/>
    <property type="match status" value="11"/>
</dbReference>
<feature type="domain" description="C2H2-type" evidence="11">
    <location>
        <begin position="699"/>
        <end position="726"/>
    </location>
</feature>
<protein>
    <recommendedName>
        <fullName evidence="14">PR domain zinc finger protein 10</fullName>
    </recommendedName>
</protein>
<evidence type="ECO:0000259" key="12">
    <source>
        <dbReference type="PROSITE" id="PS50280"/>
    </source>
</evidence>
<comment type="caution">
    <text evidence="13">The sequence shown here is derived from an EMBL/GenBank/DDBJ whole genome shotgun (WGS) entry which is preliminary data.</text>
</comment>
<sequence length="1276" mass="143929">MEETPVGQEDPPNNLPLHCIVKEEGSQLDWQPDYEEISSSQNSKFLFLTVEYVDDLKTNGIQFNNYSSNLSENEKISQLDPNLSSSGRYSPLYNTFVIPTSVREDFQNSVVVVPATRNDGHQINIFVDQSQGSKQLVVEEPNDNDKSENLKLEGANTELMIESQSDFETQLTTEASSSILDEKVIIAASTDLVSSTDISDVVLPEGSNLGASHTLFGGKKDRSAPPDEFVSTCNQISEIELGPHESPATVTLTGQHEENKSLLDSSEYVIQRTDLKQDGLLLPPSEQNNDLLMNHGNLEVDTYNLTEETYNAPDDSTTYAAMDDQLSITIGKAENEYLLPDAIPFEDAETSILQSNLEVFASQEIENNDLLLYDKTRLRPPKRHPAEHLGFDYWCEDCDDALGVKCSKHEVKVIPDKPILSRARATLPKEYLAINKLNGETNEEGVFARKTIPKRTQFGPVEGILMKERPGIAKDGSEDTVELLLEVETGEFLKLDVSNEEQSNWMRFVRPAKTIKEQNLVLSQQGISLYFTTTEVIPPRHELKVGYSTQYAEKRKLEVLKDLSWTCFECPAKFSSSAELQKHLNVHEGDKDYDNLAAKKKTKNLLSKGATTLLRVKGNNRNRNSVEKTSAKENECWSCHRTFPRTYSLKRHLLLVHAEKDKENSGILFEENNEKDNDKSSVISTLFKKKQSNGTGSEWLCTHCNLTFDNPSVLNLHTLTHAAEDLESEAVSGLPSELSSVYHEGEFLIENGDVQCPQCTQEFPSKRELIDHVSTHGKMTHKKCCSNSVKPFKCDQCYKTFASDNSLQKHMLVHGADETKPYQCDTCFKRFLNNSALSCHLKTHCEKKCFECPICKEEFGQVFGLKEHVKIHSSGGRFTCPHCNKVFDGYSVIRKHIRAFHSGHQHICKDCGKLCPTLDKLRMHSLKHSDHREFLCANCGKQFKRKDKLTEHMKRMHSAEREMKLLSSALRIPNTKDRRFTLKMSPMAYDRFIYKCRNCLVGFKRRGMLVNHLAKRHPDIVPDTVPELNLPILKTTRDYFCQYCDKIYKSSSKRKAHILKNHPGAELPLSNRQKGGIPDIPGVPNPTFSQTVGSVKTTPHGCQWCHKQYASKAKLLQHQRKKHISLLPQAQQVPRPSRNANSPVGSEILDNVEKVEKTGSNQSVKLNGQNESNGQGVYIAKGAISQEITSTTPTDAEYKKSYKRMNDNMSNDFLHQAMTELTHGFTDYKLSFSGSQDQLLKMIGVKEGTDAIVRDDIIPAAQVSRAWPNMPPFPPR</sequence>
<dbReference type="PANTHER" id="PTHR16515:SF2">
    <property type="entry name" value="PR DOMAIN ZINC FINGER PROTEIN 4"/>
    <property type="match status" value="1"/>
</dbReference>
<dbReference type="PROSITE" id="PS50280">
    <property type="entry name" value="SET"/>
    <property type="match status" value="1"/>
</dbReference>
<feature type="domain" description="C2H2-type" evidence="11">
    <location>
        <begin position="934"/>
        <end position="962"/>
    </location>
</feature>
<gene>
    <name evidence="13" type="ORF">PYX00_009768</name>
</gene>
<evidence type="ECO:0000256" key="4">
    <source>
        <dbReference type="ARBA" id="ARBA00022771"/>
    </source>
</evidence>
<evidence type="ECO:0000313" key="13">
    <source>
        <dbReference type="EMBL" id="KAL0267518.1"/>
    </source>
</evidence>
<dbReference type="EMBL" id="JARGDH010000005">
    <property type="protein sequence ID" value="KAL0267518.1"/>
    <property type="molecule type" value="Genomic_DNA"/>
</dbReference>
<dbReference type="Pfam" id="PF00096">
    <property type="entry name" value="zf-C2H2"/>
    <property type="match status" value="2"/>
</dbReference>
<dbReference type="Gene3D" id="3.30.160.60">
    <property type="entry name" value="Classic Zinc Finger"/>
    <property type="match status" value="7"/>
</dbReference>
<keyword evidence="6" id="KW-0805">Transcription regulation</keyword>
<feature type="domain" description="C2H2-type" evidence="11">
    <location>
        <begin position="850"/>
        <end position="877"/>
    </location>
</feature>
<keyword evidence="5" id="KW-0862">Zinc</keyword>
<evidence type="ECO:0000256" key="7">
    <source>
        <dbReference type="ARBA" id="ARBA00023125"/>
    </source>
</evidence>
<name>A0AAW2HCB6_9NEOP</name>
<feature type="domain" description="C2H2-type" evidence="11">
    <location>
        <begin position="1100"/>
        <end position="1128"/>
    </location>
</feature>
<dbReference type="Pfam" id="PF21549">
    <property type="entry name" value="PRDM2_PR"/>
    <property type="match status" value="1"/>
</dbReference>
<dbReference type="PANTHER" id="PTHR16515">
    <property type="entry name" value="PR DOMAIN ZINC FINGER PROTEIN"/>
    <property type="match status" value="1"/>
</dbReference>
<feature type="domain" description="SET" evidence="12">
    <location>
        <begin position="418"/>
        <end position="548"/>
    </location>
</feature>
<dbReference type="FunFam" id="3.30.160.60:FF:001316">
    <property type="entry name" value="PR domain zinc finger protein 10"/>
    <property type="match status" value="1"/>
</dbReference>
<comment type="subcellular location">
    <subcellularLocation>
        <location evidence="1">Nucleus</location>
    </subcellularLocation>
</comment>
<keyword evidence="7" id="KW-0238">DNA-binding</keyword>
<dbReference type="GO" id="GO:0005634">
    <property type="term" value="C:nucleus"/>
    <property type="evidence" value="ECO:0007669"/>
    <property type="project" value="UniProtKB-SubCell"/>
</dbReference>
<dbReference type="Gene3D" id="2.170.270.10">
    <property type="entry name" value="SET domain"/>
    <property type="match status" value="1"/>
</dbReference>
<evidence type="ECO:0000256" key="2">
    <source>
        <dbReference type="ARBA" id="ARBA00022723"/>
    </source>
</evidence>
<feature type="domain" description="C2H2-type" evidence="11">
    <location>
        <begin position="565"/>
        <end position="592"/>
    </location>
</feature>
<accession>A0AAW2HCB6</accession>
<feature type="domain" description="C2H2-type" evidence="11">
    <location>
        <begin position="878"/>
        <end position="906"/>
    </location>
</feature>
<dbReference type="GO" id="GO:0008276">
    <property type="term" value="F:protein methyltransferase activity"/>
    <property type="evidence" value="ECO:0007669"/>
    <property type="project" value="UniProtKB-ARBA"/>
</dbReference>
<dbReference type="FunFam" id="3.30.160.60:FF:000630">
    <property type="entry name" value="Zinc finger protein 180"/>
    <property type="match status" value="1"/>
</dbReference>
<dbReference type="InterPro" id="IPR001214">
    <property type="entry name" value="SET_dom"/>
</dbReference>
<organism evidence="13">
    <name type="scientific">Menopon gallinae</name>
    <name type="common">poultry shaft louse</name>
    <dbReference type="NCBI Taxonomy" id="328185"/>
    <lineage>
        <taxon>Eukaryota</taxon>
        <taxon>Metazoa</taxon>
        <taxon>Ecdysozoa</taxon>
        <taxon>Arthropoda</taxon>
        <taxon>Hexapoda</taxon>
        <taxon>Insecta</taxon>
        <taxon>Pterygota</taxon>
        <taxon>Neoptera</taxon>
        <taxon>Paraneoptera</taxon>
        <taxon>Psocodea</taxon>
        <taxon>Troctomorpha</taxon>
        <taxon>Phthiraptera</taxon>
        <taxon>Amblycera</taxon>
        <taxon>Menoponidae</taxon>
        <taxon>Menopon</taxon>
    </lineage>
</organism>
<dbReference type="PROSITE" id="PS50157">
    <property type="entry name" value="ZINC_FINGER_C2H2_2"/>
    <property type="match status" value="12"/>
</dbReference>
<dbReference type="GO" id="GO:0008757">
    <property type="term" value="F:S-adenosylmethionine-dependent methyltransferase activity"/>
    <property type="evidence" value="ECO:0007669"/>
    <property type="project" value="UniProtKB-ARBA"/>
</dbReference>
<keyword evidence="4 10" id="KW-0863">Zinc-finger</keyword>
<keyword evidence="8" id="KW-0804">Transcription</keyword>
<evidence type="ECO:0000256" key="6">
    <source>
        <dbReference type="ARBA" id="ARBA00023015"/>
    </source>
</evidence>
<evidence type="ECO:0000256" key="3">
    <source>
        <dbReference type="ARBA" id="ARBA00022737"/>
    </source>
</evidence>
<feature type="domain" description="C2H2-type" evidence="11">
    <location>
        <begin position="754"/>
        <end position="776"/>
    </location>
</feature>
<evidence type="ECO:0008006" key="14">
    <source>
        <dbReference type="Google" id="ProtNLM"/>
    </source>
</evidence>
<reference evidence="13" key="1">
    <citation type="journal article" date="2024" name="Gigascience">
        <title>Chromosome-level genome of the poultry shaft louse Menopon gallinae provides insight into the host-switching and adaptive evolution of parasitic lice.</title>
        <authorList>
            <person name="Xu Y."/>
            <person name="Ma L."/>
            <person name="Liu S."/>
            <person name="Liang Y."/>
            <person name="Liu Q."/>
            <person name="He Z."/>
            <person name="Tian L."/>
            <person name="Duan Y."/>
            <person name="Cai W."/>
            <person name="Li H."/>
            <person name="Song F."/>
        </authorList>
    </citation>
    <scope>NUCLEOTIDE SEQUENCE</scope>
    <source>
        <strain evidence="13">Cailab_2023a</strain>
    </source>
</reference>
<dbReference type="SUPFAM" id="SSF57667">
    <property type="entry name" value="beta-beta-alpha zinc fingers"/>
    <property type="match status" value="6"/>
</dbReference>
<dbReference type="InterPro" id="IPR050331">
    <property type="entry name" value="Zinc_finger"/>
</dbReference>
<dbReference type="AlphaFoldDB" id="A0AAW2HCB6"/>
<dbReference type="SMART" id="SM00355">
    <property type="entry name" value="ZnF_C2H2"/>
    <property type="match status" value="13"/>
</dbReference>
<keyword evidence="9" id="KW-0539">Nucleus</keyword>
<evidence type="ECO:0000256" key="10">
    <source>
        <dbReference type="PROSITE-ProRule" id="PRU00042"/>
    </source>
</evidence>
<feature type="domain" description="C2H2-type" evidence="11">
    <location>
        <begin position="792"/>
        <end position="819"/>
    </location>
</feature>
<evidence type="ECO:0000256" key="8">
    <source>
        <dbReference type="ARBA" id="ARBA00023163"/>
    </source>
</evidence>
<dbReference type="InterPro" id="IPR036236">
    <property type="entry name" value="Znf_C2H2_sf"/>
</dbReference>
<evidence type="ECO:0000256" key="9">
    <source>
        <dbReference type="ARBA" id="ARBA00023242"/>
    </source>
</evidence>
<dbReference type="InterPro" id="IPR013087">
    <property type="entry name" value="Znf_C2H2_type"/>
</dbReference>
<dbReference type="GO" id="GO:0008270">
    <property type="term" value="F:zinc ion binding"/>
    <property type="evidence" value="ECO:0007669"/>
    <property type="project" value="UniProtKB-KW"/>
</dbReference>
<dbReference type="EMBL" id="JARGDH010000005">
    <property type="protein sequence ID" value="KAL0267519.1"/>
    <property type="molecule type" value="Genomic_DNA"/>
</dbReference>
<feature type="domain" description="C2H2-type" evidence="11">
    <location>
        <begin position="822"/>
        <end position="849"/>
    </location>
</feature>
<proteinExistence type="predicted"/>
<evidence type="ECO:0000256" key="5">
    <source>
        <dbReference type="ARBA" id="ARBA00022833"/>
    </source>
</evidence>
<dbReference type="InterPro" id="IPR046341">
    <property type="entry name" value="SET_dom_sf"/>
</dbReference>
<keyword evidence="3" id="KW-0677">Repeat</keyword>
<feature type="domain" description="C2H2-type" evidence="11">
    <location>
        <begin position="994"/>
        <end position="1022"/>
    </location>
</feature>
<feature type="domain" description="C2H2-type" evidence="11">
    <location>
        <begin position="906"/>
        <end position="933"/>
    </location>
</feature>
<keyword evidence="2" id="KW-0479">Metal-binding</keyword>